<dbReference type="PANTHER" id="PTHR11049">
    <property type="entry name" value="ACYL COENZYME A THIOESTER HYDROLASE"/>
    <property type="match status" value="1"/>
</dbReference>
<dbReference type="Gene3D" id="3.10.129.10">
    <property type="entry name" value="Hotdog Thioesterase"/>
    <property type="match status" value="1"/>
</dbReference>
<dbReference type="GeneID" id="83039655"/>
<name>A0A0W7YVR7_9BURK</name>
<keyword evidence="7" id="KW-1185">Reference proteome</keyword>
<dbReference type="InterPro" id="IPR006683">
    <property type="entry name" value="Thioestr_dom"/>
</dbReference>
<dbReference type="InterPro" id="IPR033120">
    <property type="entry name" value="HOTDOG_ACOT"/>
</dbReference>
<dbReference type="AlphaFoldDB" id="A0A0W7YVR7"/>
<accession>A0A1V0BF18</accession>
<dbReference type="STRING" id="225992.B5M06_10015"/>
<dbReference type="EMBL" id="LPXH01000037">
    <property type="protein sequence ID" value="KUF39255.1"/>
    <property type="molecule type" value="Genomic_DNA"/>
</dbReference>
<dbReference type="InterPro" id="IPR029069">
    <property type="entry name" value="HotDog_dom_sf"/>
</dbReference>
<feature type="domain" description="HotDog ACOT-type" evidence="4">
    <location>
        <begin position="4"/>
        <end position="115"/>
    </location>
</feature>
<comment type="similarity">
    <text evidence="1">Belongs to the acyl coenzyme A hydrolase family.</text>
</comment>
<dbReference type="Proteomes" id="UP000053300">
    <property type="component" value="Unassembled WGS sequence"/>
</dbReference>
<accession>A0A1V3TK19</accession>
<accession>A0A0W7YVR7</accession>
<protein>
    <submittedName>
        <fullName evidence="6">Acyl-CoA thioesterase</fullName>
    </submittedName>
</protein>
<dbReference type="GO" id="GO:0005737">
    <property type="term" value="C:cytoplasm"/>
    <property type="evidence" value="ECO:0007669"/>
    <property type="project" value="TreeGrafter"/>
</dbReference>
<evidence type="ECO:0000256" key="1">
    <source>
        <dbReference type="ARBA" id="ARBA00010458"/>
    </source>
</evidence>
<gene>
    <name evidence="6" type="ORF">AS359_01605</name>
    <name evidence="5" type="ORF">B5M06_10015</name>
</gene>
<dbReference type="GO" id="GO:0052816">
    <property type="term" value="F:long-chain fatty acyl-CoA hydrolase activity"/>
    <property type="evidence" value="ECO:0007669"/>
    <property type="project" value="TreeGrafter"/>
</dbReference>
<keyword evidence="2 3" id="KW-0378">Hydrolase</keyword>
<dbReference type="RefSeq" id="WP_054066234.1">
    <property type="nucleotide sequence ID" value="NZ_CAUCIF010000001.1"/>
</dbReference>
<dbReference type="OrthoDB" id="8894489at2"/>
<evidence type="ECO:0000313" key="5">
    <source>
        <dbReference type="EMBL" id="AQZ98535.1"/>
    </source>
</evidence>
<evidence type="ECO:0000259" key="4">
    <source>
        <dbReference type="PROSITE" id="PS51770"/>
    </source>
</evidence>
<dbReference type="Pfam" id="PF03061">
    <property type="entry name" value="4HBT"/>
    <property type="match status" value="1"/>
</dbReference>
<dbReference type="Proteomes" id="UP000242792">
    <property type="component" value="Chromosome"/>
</dbReference>
<dbReference type="InterPro" id="IPR040170">
    <property type="entry name" value="Cytosol_ACT"/>
</dbReference>
<dbReference type="CDD" id="cd03442">
    <property type="entry name" value="BFIT_BACH"/>
    <property type="match status" value="1"/>
</dbReference>
<dbReference type="GO" id="GO:0006637">
    <property type="term" value="P:acyl-CoA metabolic process"/>
    <property type="evidence" value="ECO:0007669"/>
    <property type="project" value="TreeGrafter"/>
</dbReference>
<evidence type="ECO:0000313" key="8">
    <source>
        <dbReference type="Proteomes" id="UP000242792"/>
    </source>
</evidence>
<dbReference type="PROSITE" id="PS51770">
    <property type="entry name" value="HOTDOG_ACOT"/>
    <property type="match status" value="1"/>
</dbReference>
<evidence type="ECO:0000313" key="7">
    <source>
        <dbReference type="Proteomes" id="UP000053300"/>
    </source>
</evidence>
<organism evidence="6 7">
    <name type="scientific">Comamonas kerstersii</name>
    <dbReference type="NCBI Taxonomy" id="225992"/>
    <lineage>
        <taxon>Bacteria</taxon>
        <taxon>Pseudomonadati</taxon>
        <taxon>Pseudomonadota</taxon>
        <taxon>Betaproteobacteria</taxon>
        <taxon>Burkholderiales</taxon>
        <taxon>Comamonadaceae</taxon>
        <taxon>Comamonas</taxon>
    </lineage>
</organism>
<dbReference type="KEGG" id="cke:B5M06_10015"/>
<evidence type="ECO:0000256" key="2">
    <source>
        <dbReference type="ARBA" id="ARBA00022801"/>
    </source>
</evidence>
<reference evidence="6 7" key="1">
    <citation type="submission" date="2015-12" db="EMBL/GenBank/DDBJ databases">
        <title>Complete genome sequence of a multi-drug resistant strain Acidovorax sp. 12322-1.</title>
        <authorList>
            <person name="Ming D."/>
            <person name="Wang M."/>
            <person name="Hu S."/>
            <person name="Zhou Y."/>
            <person name="Jiang T."/>
        </authorList>
    </citation>
    <scope>NUCLEOTIDE SEQUENCE [LARGE SCALE GENOMIC DNA]</scope>
    <source>
        <strain evidence="6 7">12322-1</strain>
    </source>
</reference>
<dbReference type="EMBL" id="CP020121">
    <property type="protein sequence ID" value="AQZ98535.1"/>
    <property type="molecule type" value="Genomic_DNA"/>
</dbReference>
<proteinExistence type="inferred from homology"/>
<dbReference type="SUPFAM" id="SSF54637">
    <property type="entry name" value="Thioesterase/thiol ester dehydrase-isomerase"/>
    <property type="match status" value="1"/>
</dbReference>
<evidence type="ECO:0000313" key="6">
    <source>
        <dbReference type="EMBL" id="KUF39255.1"/>
    </source>
</evidence>
<evidence type="ECO:0000256" key="3">
    <source>
        <dbReference type="PROSITE-ProRule" id="PRU01106"/>
    </source>
</evidence>
<sequence>MALDQHTIELRELVLPSLANHHGSLFAGHGLQLMSKAAFLSARSYAQREVVMAGIRQVHFLAPTPIGCELLLRASVHRVGRSSMSVAVTGWAQAPDFGTQEVLQGVFEMVAIDAGGQPVALHHQGIHKESTP</sequence>
<reference evidence="5 8" key="2">
    <citation type="submission" date="2017-03" db="EMBL/GenBank/DDBJ databases">
        <title>Rapid Whole Genome Sequencing of Comamonas kerstersii Causing Continuous ambulatory Peritoneal Dialysis-Associated Peritonitis.</title>
        <authorList>
            <person name="Zheng B."/>
        </authorList>
    </citation>
    <scope>NUCLEOTIDE SEQUENCE [LARGE SCALE GENOMIC DNA]</scope>
    <source>
        <strain evidence="5 8">8943</strain>
    </source>
</reference>